<feature type="region of interest" description="Disordered" evidence="1">
    <location>
        <begin position="98"/>
        <end position="165"/>
    </location>
</feature>
<sequence>MTIRRTCFWASLLPAMLVALSTAPADVSAQTTYACKTQSGIAYRSSAPCPRSNQTPGMVYYGPTEKPRHDSSRPPPKVDRAGEEIGYMSAKCATMQDGIRTGPARGLSRETLQEARNTFNRECGDERRKASREVWKDKREREKAAEREQELAQQRKQESSAAEERYRNQCAEMRISIRSRKQRANPTEGELRDLALFESRFKDRCGE</sequence>
<feature type="chain" id="PRO_5046550262" description="DUF4124 domain-containing protein" evidence="2">
    <location>
        <begin position="26"/>
        <end position="207"/>
    </location>
</feature>
<dbReference type="Proteomes" id="UP001265700">
    <property type="component" value="Unassembled WGS sequence"/>
</dbReference>
<evidence type="ECO:0008006" key="5">
    <source>
        <dbReference type="Google" id="ProtNLM"/>
    </source>
</evidence>
<keyword evidence="2" id="KW-0732">Signal</keyword>
<evidence type="ECO:0000256" key="2">
    <source>
        <dbReference type="SAM" id="SignalP"/>
    </source>
</evidence>
<dbReference type="RefSeq" id="WP_310319164.1">
    <property type="nucleotide sequence ID" value="NZ_JAVDWU010000007.1"/>
</dbReference>
<name>A0ABU1WQJ1_9BURK</name>
<dbReference type="EMBL" id="JAVDWU010000007">
    <property type="protein sequence ID" value="MDR7151566.1"/>
    <property type="molecule type" value="Genomic_DNA"/>
</dbReference>
<protein>
    <recommendedName>
        <fullName evidence="5">DUF4124 domain-containing protein</fullName>
    </recommendedName>
</protein>
<proteinExistence type="predicted"/>
<evidence type="ECO:0000313" key="3">
    <source>
        <dbReference type="EMBL" id="MDR7151566.1"/>
    </source>
</evidence>
<feature type="signal peptide" evidence="2">
    <location>
        <begin position="1"/>
        <end position="25"/>
    </location>
</feature>
<accession>A0ABU1WQJ1</accession>
<gene>
    <name evidence="3" type="ORF">J2W49_003542</name>
</gene>
<reference evidence="3 4" key="1">
    <citation type="submission" date="2023-07" db="EMBL/GenBank/DDBJ databases">
        <title>Sorghum-associated microbial communities from plants grown in Nebraska, USA.</title>
        <authorList>
            <person name="Schachtman D."/>
        </authorList>
    </citation>
    <scope>NUCLEOTIDE SEQUENCE [LARGE SCALE GENOMIC DNA]</scope>
    <source>
        <strain evidence="3 4">4249</strain>
    </source>
</reference>
<evidence type="ECO:0000313" key="4">
    <source>
        <dbReference type="Proteomes" id="UP001265700"/>
    </source>
</evidence>
<comment type="caution">
    <text evidence="3">The sequence shown here is derived from an EMBL/GenBank/DDBJ whole genome shotgun (WGS) entry which is preliminary data.</text>
</comment>
<feature type="compositionally biased region" description="Basic and acidic residues" evidence="1">
    <location>
        <begin position="122"/>
        <end position="165"/>
    </location>
</feature>
<organism evidence="3 4">
    <name type="scientific">Hydrogenophaga palleronii</name>
    <dbReference type="NCBI Taxonomy" id="65655"/>
    <lineage>
        <taxon>Bacteria</taxon>
        <taxon>Pseudomonadati</taxon>
        <taxon>Pseudomonadota</taxon>
        <taxon>Betaproteobacteria</taxon>
        <taxon>Burkholderiales</taxon>
        <taxon>Comamonadaceae</taxon>
        <taxon>Hydrogenophaga</taxon>
    </lineage>
</organism>
<keyword evidence="4" id="KW-1185">Reference proteome</keyword>
<evidence type="ECO:0000256" key="1">
    <source>
        <dbReference type="SAM" id="MobiDB-lite"/>
    </source>
</evidence>